<accession>A0ABW5IQK5</accession>
<protein>
    <submittedName>
        <fullName evidence="1">Uncharacterized protein</fullName>
    </submittedName>
</protein>
<comment type="caution">
    <text evidence="1">The sequence shown here is derived from an EMBL/GenBank/DDBJ whole genome shotgun (WGS) entry which is preliminary data.</text>
</comment>
<evidence type="ECO:0000313" key="1">
    <source>
        <dbReference type="EMBL" id="MFD2515939.1"/>
    </source>
</evidence>
<reference evidence="2" key="1">
    <citation type="journal article" date="2019" name="Int. J. Syst. Evol. Microbiol.">
        <title>The Global Catalogue of Microorganisms (GCM) 10K type strain sequencing project: providing services to taxonomists for standard genome sequencing and annotation.</title>
        <authorList>
            <consortium name="The Broad Institute Genomics Platform"/>
            <consortium name="The Broad Institute Genome Sequencing Center for Infectious Disease"/>
            <person name="Wu L."/>
            <person name="Ma J."/>
        </authorList>
    </citation>
    <scope>NUCLEOTIDE SEQUENCE [LARGE SCALE GENOMIC DNA]</scope>
    <source>
        <strain evidence="2">KCTC 42498</strain>
    </source>
</reference>
<evidence type="ECO:0000313" key="2">
    <source>
        <dbReference type="Proteomes" id="UP001597544"/>
    </source>
</evidence>
<organism evidence="1 2">
    <name type="scientific">Pontibacter locisalis</name>
    <dbReference type="NCBI Taxonomy" id="1719035"/>
    <lineage>
        <taxon>Bacteria</taxon>
        <taxon>Pseudomonadati</taxon>
        <taxon>Bacteroidota</taxon>
        <taxon>Cytophagia</taxon>
        <taxon>Cytophagales</taxon>
        <taxon>Hymenobacteraceae</taxon>
        <taxon>Pontibacter</taxon>
    </lineage>
</organism>
<sequence>MFQWEARSLNFFPLSLIPNFGVCFNYGKLISENRKQDSIPLHHLTSSPFLAFTTESTDDETFDGLHRHDFYEIIWFAKTVPNESVEIDFVPYQLKENEVYLLRTGLSSEKNNAEGLCNGLCKRVVLSVGG</sequence>
<dbReference type="RefSeq" id="WP_377511749.1">
    <property type="nucleotide sequence ID" value="NZ_JBHULU010000027.1"/>
</dbReference>
<proteinExistence type="predicted"/>
<dbReference type="Proteomes" id="UP001597544">
    <property type="component" value="Unassembled WGS sequence"/>
</dbReference>
<name>A0ABW5IQK5_9BACT</name>
<keyword evidence="2" id="KW-1185">Reference proteome</keyword>
<gene>
    <name evidence="1" type="ORF">ACFSRY_18855</name>
</gene>
<dbReference type="EMBL" id="JBHULU010000027">
    <property type="protein sequence ID" value="MFD2515939.1"/>
    <property type="molecule type" value="Genomic_DNA"/>
</dbReference>